<feature type="domain" description="Peptidase M12A" evidence="13">
    <location>
        <begin position="63"/>
        <end position="256"/>
    </location>
</feature>
<keyword evidence="2 10" id="KW-0479">Metal-binding</keyword>
<dbReference type="PANTHER" id="PTHR10127">
    <property type="entry name" value="DISCOIDIN, CUB, EGF, LAMININ , AND ZINC METALLOPROTEASE DOMAIN CONTAINING"/>
    <property type="match status" value="1"/>
</dbReference>
<dbReference type="OrthoDB" id="5974102at2759"/>
<evidence type="ECO:0000313" key="14">
    <source>
        <dbReference type="EMBL" id="PFX14959.1"/>
    </source>
</evidence>
<comment type="caution">
    <text evidence="14">The sequence shown here is derived from an EMBL/GenBank/DDBJ whole genome shotgun (WGS) entry which is preliminary data.</text>
</comment>
<feature type="signal peptide" evidence="12">
    <location>
        <begin position="1"/>
        <end position="15"/>
    </location>
</feature>
<feature type="binding site" evidence="10">
    <location>
        <position position="164"/>
    </location>
    <ligand>
        <name>Zn(2+)</name>
        <dbReference type="ChEBI" id="CHEBI:29105"/>
        <note>catalytic</note>
    </ligand>
</feature>
<dbReference type="EMBL" id="LSMT01000705">
    <property type="protein sequence ID" value="PFX14959.1"/>
    <property type="molecule type" value="Genomic_DNA"/>
</dbReference>
<keyword evidence="1 10" id="KW-0645">Protease</keyword>
<dbReference type="STRING" id="50429.A0A2B4RDS9"/>
<evidence type="ECO:0000256" key="5">
    <source>
        <dbReference type="ARBA" id="ARBA00022833"/>
    </source>
</evidence>
<dbReference type="CDD" id="cd04280">
    <property type="entry name" value="ZnMc_astacin_like"/>
    <property type="match status" value="1"/>
</dbReference>
<dbReference type="GO" id="GO:0008270">
    <property type="term" value="F:zinc ion binding"/>
    <property type="evidence" value="ECO:0007669"/>
    <property type="project" value="UniProtKB-UniRule"/>
</dbReference>
<evidence type="ECO:0000256" key="8">
    <source>
        <dbReference type="ARBA" id="ARBA00023157"/>
    </source>
</evidence>
<protein>
    <recommendedName>
        <fullName evidence="11">Metalloendopeptidase</fullName>
        <ecNumber evidence="11">3.4.24.-</ecNumber>
    </recommendedName>
</protein>
<proteinExistence type="predicted"/>
<reference evidence="15" key="1">
    <citation type="journal article" date="2017" name="bioRxiv">
        <title>Comparative analysis of the genomes of Stylophora pistillata and Acropora digitifera provides evidence for extensive differences between species of corals.</title>
        <authorList>
            <person name="Voolstra C.R."/>
            <person name="Li Y."/>
            <person name="Liew Y.J."/>
            <person name="Baumgarten S."/>
            <person name="Zoccola D."/>
            <person name="Flot J.-F."/>
            <person name="Tambutte S."/>
            <person name="Allemand D."/>
            <person name="Aranda M."/>
        </authorList>
    </citation>
    <scope>NUCLEOTIDE SEQUENCE [LARGE SCALE GENOMIC DNA]</scope>
</reference>
<dbReference type="Gene3D" id="3.40.390.10">
    <property type="entry name" value="Collagenase (Catalytic Domain)"/>
    <property type="match status" value="1"/>
</dbReference>
<feature type="binding site" evidence="10">
    <location>
        <position position="154"/>
    </location>
    <ligand>
        <name>Zn(2+)</name>
        <dbReference type="ChEBI" id="CHEBI:29105"/>
        <note>catalytic</note>
    </ligand>
</feature>
<keyword evidence="7" id="KW-0865">Zymogen</keyword>
<evidence type="ECO:0000259" key="13">
    <source>
        <dbReference type="PROSITE" id="PS51864"/>
    </source>
</evidence>
<dbReference type="GO" id="GO:0006508">
    <property type="term" value="P:proteolysis"/>
    <property type="evidence" value="ECO:0007669"/>
    <property type="project" value="UniProtKB-KW"/>
</dbReference>
<evidence type="ECO:0000256" key="4">
    <source>
        <dbReference type="ARBA" id="ARBA00022801"/>
    </source>
</evidence>
<feature type="active site" evidence="10">
    <location>
        <position position="155"/>
    </location>
</feature>
<evidence type="ECO:0000256" key="1">
    <source>
        <dbReference type="ARBA" id="ARBA00022670"/>
    </source>
</evidence>
<accession>A0A2B4RDS9</accession>
<keyword evidence="15" id="KW-1185">Reference proteome</keyword>
<keyword evidence="5 10" id="KW-0862">Zinc</keyword>
<dbReference type="Proteomes" id="UP000225706">
    <property type="component" value="Unassembled WGS sequence"/>
</dbReference>
<dbReference type="FunFam" id="3.40.390.10:FF:000015">
    <property type="entry name" value="Meprin A subunit"/>
    <property type="match status" value="1"/>
</dbReference>
<keyword evidence="9" id="KW-0325">Glycoprotein</keyword>
<evidence type="ECO:0000256" key="3">
    <source>
        <dbReference type="ARBA" id="ARBA00022729"/>
    </source>
</evidence>
<dbReference type="AlphaFoldDB" id="A0A2B4RDS9"/>
<evidence type="ECO:0000256" key="6">
    <source>
        <dbReference type="ARBA" id="ARBA00023049"/>
    </source>
</evidence>
<keyword evidence="6 10" id="KW-0482">Metalloprotease</keyword>
<dbReference type="InterPro" id="IPR006026">
    <property type="entry name" value="Peptidase_Metallo"/>
</dbReference>
<evidence type="ECO:0000256" key="12">
    <source>
        <dbReference type="SAM" id="SignalP"/>
    </source>
</evidence>
<dbReference type="GO" id="GO:0004222">
    <property type="term" value="F:metalloendopeptidase activity"/>
    <property type="evidence" value="ECO:0007669"/>
    <property type="project" value="UniProtKB-UniRule"/>
</dbReference>
<dbReference type="InterPro" id="IPR001506">
    <property type="entry name" value="Peptidase_M12A"/>
</dbReference>
<organism evidence="14 15">
    <name type="scientific">Stylophora pistillata</name>
    <name type="common">Smooth cauliflower coral</name>
    <dbReference type="NCBI Taxonomy" id="50429"/>
    <lineage>
        <taxon>Eukaryota</taxon>
        <taxon>Metazoa</taxon>
        <taxon>Cnidaria</taxon>
        <taxon>Anthozoa</taxon>
        <taxon>Hexacorallia</taxon>
        <taxon>Scleractinia</taxon>
        <taxon>Astrocoeniina</taxon>
        <taxon>Pocilloporidae</taxon>
        <taxon>Stylophora</taxon>
    </lineage>
</organism>
<comment type="cofactor">
    <cofactor evidence="10 11">
        <name>Zn(2+)</name>
        <dbReference type="ChEBI" id="CHEBI:29105"/>
    </cofactor>
    <text evidence="10 11">Binds 1 zinc ion per subunit.</text>
</comment>
<dbReference type="SUPFAM" id="SSF55486">
    <property type="entry name" value="Metalloproteases ('zincins'), catalytic domain"/>
    <property type="match status" value="1"/>
</dbReference>
<dbReference type="PROSITE" id="PS51864">
    <property type="entry name" value="ASTACIN"/>
    <property type="match status" value="1"/>
</dbReference>
<evidence type="ECO:0000256" key="7">
    <source>
        <dbReference type="ARBA" id="ARBA00023145"/>
    </source>
</evidence>
<dbReference type="PANTHER" id="PTHR10127:SF780">
    <property type="entry name" value="METALLOENDOPEPTIDASE"/>
    <property type="match status" value="1"/>
</dbReference>
<feature type="chain" id="PRO_5013401158" description="Metalloendopeptidase" evidence="12">
    <location>
        <begin position="16"/>
        <end position="316"/>
    </location>
</feature>
<name>A0A2B4RDS9_STYPI</name>
<evidence type="ECO:0000256" key="10">
    <source>
        <dbReference type="PROSITE-ProRule" id="PRU01211"/>
    </source>
</evidence>
<dbReference type="InterPro" id="IPR034035">
    <property type="entry name" value="Astacin-like_dom"/>
</dbReference>
<keyword evidence="4 10" id="KW-0378">Hydrolase</keyword>
<dbReference type="PRINTS" id="PR00480">
    <property type="entry name" value="ASTACIN"/>
</dbReference>
<dbReference type="EC" id="3.4.24.-" evidence="11"/>
<gene>
    <name evidence="14" type="primary">nas-15</name>
    <name evidence="14" type="ORF">AWC38_SpisGene20849</name>
</gene>
<dbReference type="InterPro" id="IPR024079">
    <property type="entry name" value="MetalloPept_cat_dom_sf"/>
</dbReference>
<evidence type="ECO:0000256" key="11">
    <source>
        <dbReference type="RuleBase" id="RU361183"/>
    </source>
</evidence>
<evidence type="ECO:0000256" key="9">
    <source>
        <dbReference type="ARBA" id="ARBA00023180"/>
    </source>
</evidence>
<keyword evidence="8" id="KW-1015">Disulfide bond</keyword>
<evidence type="ECO:0000256" key="2">
    <source>
        <dbReference type="ARBA" id="ARBA00022723"/>
    </source>
</evidence>
<dbReference type="SMART" id="SM00235">
    <property type="entry name" value="ZnMc"/>
    <property type="match status" value="1"/>
</dbReference>
<keyword evidence="3 12" id="KW-0732">Signal</keyword>
<comment type="caution">
    <text evidence="10">Lacks conserved residue(s) required for the propagation of feature annotation.</text>
</comment>
<feature type="binding site" evidence="10">
    <location>
        <position position="158"/>
    </location>
    <ligand>
        <name>Zn(2+)</name>
        <dbReference type="ChEBI" id="CHEBI:29105"/>
        <note>catalytic</note>
    </ligand>
</feature>
<sequence>MKWLAALALFRTVLCAPYMYGHTAEENMRIHDRNLFEGDIRLTMEQFYNIEHGLDVDSSRKRGSIARDSLWPNGVVPYEIHSSLRGNSDAERAIKQGIEEWTSKTCLRIRKRNGESDYIVFGYWDGCWSYIGRIRGPQRISLGNGCWRKGTVAHEIAHALGFYHEQSRPDRDDYVVIKWENIRAGVESNFQKYTRSQIDSLGTPYDYDSVMHYGEKAFSKNNRPTIVVKQQGKKIGQRSGLSSIDAEQARLLYQCSPVKETTTLPPTTTRPPKTTKAPTVVCRDSYPERLCNFIKTWFTCNINAAYTSCKKTCQQC</sequence>
<dbReference type="Pfam" id="PF01400">
    <property type="entry name" value="Astacin"/>
    <property type="match status" value="1"/>
</dbReference>
<evidence type="ECO:0000313" key="15">
    <source>
        <dbReference type="Proteomes" id="UP000225706"/>
    </source>
</evidence>